<proteinExistence type="predicted"/>
<name>A0A1G7WRB7_9RHOO</name>
<feature type="transmembrane region" description="Helical" evidence="1">
    <location>
        <begin position="12"/>
        <end position="32"/>
    </location>
</feature>
<accession>A0A1G7WRB7</accession>
<keyword evidence="1" id="KW-0472">Membrane</keyword>
<protein>
    <submittedName>
        <fullName evidence="2">Uncharacterized protein</fullName>
    </submittedName>
</protein>
<feature type="transmembrane region" description="Helical" evidence="1">
    <location>
        <begin position="94"/>
        <end position="113"/>
    </location>
</feature>
<sequence>MIFRDRRSLRFFCDVAGVVILLAGLLIAGLIYHRAGNLPDEGLSYEFVDGAVYVVDPGDSKLYRRELERFGGKAAIFADDLNRWFSSLWKGRRLAFIVALFSIVIAFGIVRFGRAPDLPPPDQPSDR</sequence>
<dbReference type="Proteomes" id="UP000198607">
    <property type="component" value="Unassembled WGS sequence"/>
</dbReference>
<dbReference type="STRING" id="83767.SAMN05660652_00612"/>
<gene>
    <name evidence="2" type="ORF">SAMN05660652_00612</name>
</gene>
<reference evidence="2 3" key="1">
    <citation type="submission" date="2016-10" db="EMBL/GenBank/DDBJ databases">
        <authorList>
            <person name="de Groot N.N."/>
        </authorList>
    </citation>
    <scope>NUCLEOTIDE SEQUENCE [LARGE SCALE GENOMIC DNA]</scope>
    <source>
        <strain evidence="2 3">DSM 5885</strain>
    </source>
</reference>
<keyword evidence="1" id="KW-1133">Transmembrane helix</keyword>
<evidence type="ECO:0000313" key="3">
    <source>
        <dbReference type="Proteomes" id="UP000198607"/>
    </source>
</evidence>
<dbReference type="EMBL" id="FNCY01000001">
    <property type="protein sequence ID" value="SDG74517.1"/>
    <property type="molecule type" value="Genomic_DNA"/>
</dbReference>
<dbReference type="AlphaFoldDB" id="A0A1G7WRB7"/>
<keyword evidence="1" id="KW-0812">Transmembrane</keyword>
<organism evidence="2 3">
    <name type="scientific">Propionivibrio dicarboxylicus</name>
    <dbReference type="NCBI Taxonomy" id="83767"/>
    <lineage>
        <taxon>Bacteria</taxon>
        <taxon>Pseudomonadati</taxon>
        <taxon>Pseudomonadota</taxon>
        <taxon>Betaproteobacteria</taxon>
        <taxon>Rhodocyclales</taxon>
        <taxon>Rhodocyclaceae</taxon>
        <taxon>Propionivibrio</taxon>
    </lineage>
</organism>
<keyword evidence="3" id="KW-1185">Reference proteome</keyword>
<evidence type="ECO:0000256" key="1">
    <source>
        <dbReference type="SAM" id="Phobius"/>
    </source>
</evidence>
<evidence type="ECO:0000313" key="2">
    <source>
        <dbReference type="EMBL" id="SDG74517.1"/>
    </source>
</evidence>